<evidence type="ECO:0000313" key="1">
    <source>
        <dbReference type="EMBL" id="KAJ9657463.1"/>
    </source>
</evidence>
<gene>
    <name evidence="1" type="ORF">H2198_004339</name>
</gene>
<evidence type="ECO:0000313" key="2">
    <source>
        <dbReference type="Proteomes" id="UP001172386"/>
    </source>
</evidence>
<name>A0ACC3A907_9EURO</name>
<reference evidence="1" key="1">
    <citation type="submission" date="2022-10" db="EMBL/GenBank/DDBJ databases">
        <title>Culturing micro-colonial fungi from biological soil crusts in the Mojave desert and describing Neophaeococcomyces mojavensis, and introducing the new genera and species Taxawa tesnikishii.</title>
        <authorList>
            <person name="Kurbessoian T."/>
            <person name="Stajich J.E."/>
        </authorList>
    </citation>
    <scope>NUCLEOTIDE SEQUENCE</scope>
    <source>
        <strain evidence="1">JES_112</strain>
    </source>
</reference>
<accession>A0ACC3A907</accession>
<comment type="caution">
    <text evidence="1">The sequence shown here is derived from an EMBL/GenBank/DDBJ whole genome shotgun (WGS) entry which is preliminary data.</text>
</comment>
<proteinExistence type="predicted"/>
<organism evidence="1 2">
    <name type="scientific">Neophaeococcomyces mojaviensis</name>
    <dbReference type="NCBI Taxonomy" id="3383035"/>
    <lineage>
        <taxon>Eukaryota</taxon>
        <taxon>Fungi</taxon>
        <taxon>Dikarya</taxon>
        <taxon>Ascomycota</taxon>
        <taxon>Pezizomycotina</taxon>
        <taxon>Eurotiomycetes</taxon>
        <taxon>Chaetothyriomycetidae</taxon>
        <taxon>Chaetothyriales</taxon>
        <taxon>Chaetothyriales incertae sedis</taxon>
        <taxon>Neophaeococcomyces</taxon>
    </lineage>
</organism>
<protein>
    <submittedName>
        <fullName evidence="1">Uncharacterized protein</fullName>
    </submittedName>
</protein>
<sequence length="482" mass="53093">MNYEASSSTTYESPLPRPNETSLGSKNEPPLQPPNPSPDSVPFPDSEVVFAVDTSGSTAGRVLQHEKLALDALTSQINAVVRRKSIVVPWNSTVSGTVQLDAVESLISRGGTQPSMWFLFTDGAISEQEVENFARSIDEHVLHNRASACVLFGYRAASPSQCNISVGMSTYGMVPDSLFLFHDIRTAEVYVLFAKGCFTYLGETNSSRATIDDTTLWSDLPSIDYKDLARSVIPLPRDLSRNEVLPHNGDRLDLNCFAENSLAPQEVDQILSSPDDLSAVVASLKTLGRSDEFLAWTEQQSRSAQERQSKRHDSANAEGLVKEILSALKNKKSATKVKNLQQRLRKAHLLNWKPLLGSQDYETRKQAALQLSRERMLLMRDTGKQSSASSYTPLASPMSMAASSAQHDIVDFTDQTQTPQSRASRFRQSVLRKAFTKSDSPTTEPEAITRLRKTITSCPGLEIKEPFPLPANLHLSCLVCGD</sequence>
<dbReference type="Proteomes" id="UP001172386">
    <property type="component" value="Unassembled WGS sequence"/>
</dbReference>
<dbReference type="EMBL" id="JAPDRQ010000064">
    <property type="protein sequence ID" value="KAJ9657463.1"/>
    <property type="molecule type" value="Genomic_DNA"/>
</dbReference>
<keyword evidence="2" id="KW-1185">Reference proteome</keyword>